<dbReference type="InterPro" id="IPR022261">
    <property type="entry name" value="RNP_Burkhold"/>
</dbReference>
<evidence type="ECO:0000313" key="2">
    <source>
        <dbReference type="EMBL" id="RKH73249.1"/>
    </source>
</evidence>
<dbReference type="Proteomes" id="UP000282656">
    <property type="component" value="Unassembled WGS sequence"/>
</dbReference>
<dbReference type="Gene3D" id="3.90.330.10">
    <property type="entry name" value="Nitrile hydratase alpha /Thiocyanate hydrolase gamma"/>
    <property type="match status" value="1"/>
</dbReference>
<dbReference type="SUPFAM" id="SSF56209">
    <property type="entry name" value="Nitrile hydratase alpha chain"/>
    <property type="match status" value="1"/>
</dbReference>
<sequence length="145" mass="15864">MRWEEKADMSKKKPESKAAPARARPVARKPTRSPGGQASVNDWQAVWMRAVALAWKEPEFEAALQKNPREALKKRFDFDLPASIHLKVVPSTVANAASDGTWKVNSAEVELHLPKKPADVADHAVALSSLTDTHGRSHCCGSPCC</sequence>
<evidence type="ECO:0008006" key="4">
    <source>
        <dbReference type="Google" id="ProtNLM"/>
    </source>
</evidence>
<dbReference type="InterPro" id="IPR036648">
    <property type="entry name" value="CN_Hdrase_a/SCN_Hdrase_g_sf"/>
</dbReference>
<evidence type="ECO:0000313" key="3">
    <source>
        <dbReference type="Proteomes" id="UP000282656"/>
    </source>
</evidence>
<name>A0A3A8QWU0_9BACT</name>
<dbReference type="GO" id="GO:0046914">
    <property type="term" value="F:transition metal ion binding"/>
    <property type="evidence" value="ECO:0007669"/>
    <property type="project" value="InterPro"/>
</dbReference>
<dbReference type="NCBIfam" id="TIGR03795">
    <property type="entry name" value="RNP_Burkhold"/>
    <property type="match status" value="1"/>
</dbReference>
<feature type="compositionally biased region" description="Basic and acidic residues" evidence="1">
    <location>
        <begin position="1"/>
        <end position="16"/>
    </location>
</feature>
<dbReference type="EMBL" id="RAWM01000004">
    <property type="protein sequence ID" value="RKH73249.1"/>
    <property type="molecule type" value="Genomic_DNA"/>
</dbReference>
<reference evidence="3" key="1">
    <citation type="submission" date="2018-09" db="EMBL/GenBank/DDBJ databases">
        <authorList>
            <person name="Livingstone P.G."/>
            <person name="Whitworth D.E."/>
        </authorList>
    </citation>
    <scope>NUCLEOTIDE SEQUENCE [LARGE SCALE GENOMIC DNA]</scope>
    <source>
        <strain evidence="3">AB047A</strain>
    </source>
</reference>
<dbReference type="GO" id="GO:0003824">
    <property type="term" value="F:catalytic activity"/>
    <property type="evidence" value="ECO:0007669"/>
    <property type="project" value="InterPro"/>
</dbReference>
<comment type="caution">
    <text evidence="2">The sequence shown here is derived from an EMBL/GenBank/DDBJ whole genome shotgun (WGS) entry which is preliminary data.</text>
</comment>
<evidence type="ECO:0000256" key="1">
    <source>
        <dbReference type="SAM" id="MobiDB-lite"/>
    </source>
</evidence>
<accession>A0A3A8QWU0</accession>
<protein>
    <recommendedName>
        <fullName evidence="4">NHLP leader peptide family natural product</fullName>
    </recommendedName>
</protein>
<gene>
    <name evidence="2" type="ORF">D7X96_02255</name>
</gene>
<keyword evidence="3" id="KW-1185">Reference proteome</keyword>
<organism evidence="2 3">
    <name type="scientific">Corallococcus interemptor</name>
    <dbReference type="NCBI Taxonomy" id="2316720"/>
    <lineage>
        <taxon>Bacteria</taxon>
        <taxon>Pseudomonadati</taxon>
        <taxon>Myxococcota</taxon>
        <taxon>Myxococcia</taxon>
        <taxon>Myxococcales</taxon>
        <taxon>Cystobacterineae</taxon>
        <taxon>Myxococcaceae</taxon>
        <taxon>Corallococcus</taxon>
    </lineage>
</organism>
<feature type="region of interest" description="Disordered" evidence="1">
    <location>
        <begin position="1"/>
        <end position="41"/>
    </location>
</feature>
<dbReference type="AlphaFoldDB" id="A0A3A8QWU0"/>
<proteinExistence type="predicted"/>